<evidence type="ECO:0000313" key="2">
    <source>
        <dbReference type="EMBL" id="PZD73251.1"/>
    </source>
</evidence>
<proteinExistence type="predicted"/>
<dbReference type="GO" id="GO:0008146">
    <property type="term" value="F:sulfotransferase activity"/>
    <property type="evidence" value="ECO:0007669"/>
    <property type="project" value="InterPro"/>
</dbReference>
<dbReference type="SUPFAM" id="SSF52540">
    <property type="entry name" value="P-loop containing nucleoside triphosphate hydrolases"/>
    <property type="match status" value="1"/>
</dbReference>
<dbReference type="InterPro" id="IPR027417">
    <property type="entry name" value="P-loop_NTPase"/>
</dbReference>
<dbReference type="OrthoDB" id="9797480at2"/>
<protein>
    <recommendedName>
        <fullName evidence="4">Sulfotransferase</fullName>
    </recommendedName>
</protein>
<evidence type="ECO:0000313" key="3">
    <source>
        <dbReference type="Proteomes" id="UP000248857"/>
    </source>
</evidence>
<evidence type="ECO:0008006" key="4">
    <source>
        <dbReference type="Google" id="ProtNLM"/>
    </source>
</evidence>
<comment type="caution">
    <text evidence="2">The sequence shown here is derived from an EMBL/GenBank/DDBJ whole genome shotgun (WGS) entry which is preliminary data.</text>
</comment>
<gene>
    <name evidence="2" type="ORF">C1752_02324</name>
</gene>
<reference evidence="2 3" key="1">
    <citation type="journal article" date="2018" name="Sci. Rep.">
        <title>A novel species of the marine cyanobacterium Acaryochloris with a unique pigment content and lifestyle.</title>
        <authorList>
            <person name="Partensky F."/>
            <person name="Six C."/>
            <person name="Ratin M."/>
            <person name="Garczarek L."/>
            <person name="Vaulot D."/>
            <person name="Probert I."/>
            <person name="Calteau A."/>
            <person name="Gourvil P."/>
            <person name="Marie D."/>
            <person name="Grebert T."/>
            <person name="Bouchier C."/>
            <person name="Le Panse S."/>
            <person name="Gachenot M."/>
            <person name="Rodriguez F."/>
            <person name="Garrido J.L."/>
        </authorList>
    </citation>
    <scope>NUCLEOTIDE SEQUENCE [LARGE SCALE GENOMIC DNA]</scope>
    <source>
        <strain evidence="2 3">RCC1774</strain>
    </source>
</reference>
<dbReference type="PANTHER" id="PTHR10605">
    <property type="entry name" value="HEPARAN SULFATE SULFOTRANSFERASE"/>
    <property type="match status" value="1"/>
</dbReference>
<organism evidence="2 3">
    <name type="scientific">Acaryochloris thomasi RCC1774</name>
    <dbReference type="NCBI Taxonomy" id="1764569"/>
    <lineage>
        <taxon>Bacteria</taxon>
        <taxon>Bacillati</taxon>
        <taxon>Cyanobacteriota</taxon>
        <taxon>Cyanophyceae</taxon>
        <taxon>Acaryochloridales</taxon>
        <taxon>Acaryochloridaceae</taxon>
        <taxon>Acaryochloris</taxon>
        <taxon>Acaryochloris thomasi</taxon>
    </lineage>
</organism>
<dbReference type="Gene3D" id="3.40.50.300">
    <property type="entry name" value="P-loop containing nucleotide triphosphate hydrolases"/>
    <property type="match status" value="1"/>
</dbReference>
<dbReference type="RefSeq" id="WP_110986282.1">
    <property type="nucleotide sequence ID" value="NZ_CAWNWM010000006.1"/>
</dbReference>
<accession>A0A2W1JX60</accession>
<dbReference type="Proteomes" id="UP000248857">
    <property type="component" value="Unassembled WGS sequence"/>
</dbReference>
<keyword evidence="1" id="KW-0808">Transferase</keyword>
<dbReference type="EMBL" id="PQWO01000006">
    <property type="protein sequence ID" value="PZD73251.1"/>
    <property type="molecule type" value="Genomic_DNA"/>
</dbReference>
<keyword evidence="3" id="KW-1185">Reference proteome</keyword>
<dbReference type="Pfam" id="PF13469">
    <property type="entry name" value="Sulfotransfer_3"/>
    <property type="match status" value="1"/>
</dbReference>
<name>A0A2W1JX60_9CYAN</name>
<dbReference type="AlphaFoldDB" id="A0A2W1JX60"/>
<dbReference type="InterPro" id="IPR037359">
    <property type="entry name" value="NST/OST"/>
</dbReference>
<sequence>MTLPNFIIIGPAKCGTTSLCHYLGQHPEIYISPAKEPRFFAPEFYATPPNSLVRKGARRKQMGLQEYKSLFRGVTTEKAIGEASTEYMFFPKSPNRIKELIPQAKLITVLRNPCDRAFSAYCYQRRDGAENLTFKEALEEEEKRSKEDWRPGWRYKEAGFYYEQISRYSELFSPQQLKIFLYEELNQNPLDTLKNIFKFLEVDSGFVPDLSRKNVSSVPQNLLINKMLVPSSPISFLKPYLPDQWKIILRNIREKNRKSKPDLPDDLRETLVKTYEEDILRLQEYIQKDLSSWLMH</sequence>
<dbReference type="PANTHER" id="PTHR10605:SF56">
    <property type="entry name" value="BIFUNCTIONAL HEPARAN SULFATE N-DEACETYLASE_N-SULFOTRANSFERASE"/>
    <property type="match status" value="1"/>
</dbReference>
<evidence type="ECO:0000256" key="1">
    <source>
        <dbReference type="ARBA" id="ARBA00022679"/>
    </source>
</evidence>